<dbReference type="EMBL" id="CAEZUP010000101">
    <property type="protein sequence ID" value="CAB4620976.1"/>
    <property type="molecule type" value="Genomic_DNA"/>
</dbReference>
<keyword evidence="5" id="KW-0547">Nucleotide-binding</keyword>
<feature type="compositionally biased region" description="Basic and acidic residues" evidence="10">
    <location>
        <begin position="321"/>
        <end position="343"/>
    </location>
</feature>
<evidence type="ECO:0000313" key="13">
    <source>
        <dbReference type="EMBL" id="CAB4620976.1"/>
    </source>
</evidence>
<keyword evidence="6" id="KW-0378">Hydrolase</keyword>
<keyword evidence="9" id="KW-0342">GTP-binding</keyword>
<dbReference type="CDD" id="cd01854">
    <property type="entry name" value="YjeQ_EngC"/>
    <property type="match status" value="1"/>
</dbReference>
<keyword evidence="3" id="KW-0479">Metal-binding</keyword>
<dbReference type="GO" id="GO:0042254">
    <property type="term" value="P:ribosome biogenesis"/>
    <property type="evidence" value="ECO:0007669"/>
    <property type="project" value="UniProtKB-KW"/>
</dbReference>
<dbReference type="InterPro" id="IPR004881">
    <property type="entry name" value="Ribosome_biogen_GTPase_RsgA"/>
</dbReference>
<evidence type="ECO:0000259" key="12">
    <source>
        <dbReference type="PROSITE" id="PS51721"/>
    </source>
</evidence>
<proteinExistence type="inferred from homology"/>
<dbReference type="NCBIfam" id="TIGR00157">
    <property type="entry name" value="ribosome small subunit-dependent GTPase A"/>
    <property type="match status" value="1"/>
</dbReference>
<dbReference type="GO" id="GO:0003924">
    <property type="term" value="F:GTPase activity"/>
    <property type="evidence" value="ECO:0007669"/>
    <property type="project" value="InterPro"/>
</dbReference>
<evidence type="ECO:0000256" key="3">
    <source>
        <dbReference type="ARBA" id="ARBA00022723"/>
    </source>
</evidence>
<evidence type="ECO:0000256" key="10">
    <source>
        <dbReference type="SAM" id="MobiDB-lite"/>
    </source>
</evidence>
<keyword evidence="8" id="KW-0694">RNA-binding</keyword>
<name>A0A6J6I6G1_9ZZZZ</name>
<dbReference type="InterPro" id="IPR030378">
    <property type="entry name" value="G_CP_dom"/>
</dbReference>
<dbReference type="PANTHER" id="PTHR32120:SF10">
    <property type="entry name" value="SMALL RIBOSOMAL SUBUNIT BIOGENESIS GTPASE RSGA"/>
    <property type="match status" value="1"/>
</dbReference>
<keyword evidence="1" id="KW-0963">Cytoplasm</keyword>
<organism evidence="13">
    <name type="scientific">freshwater metagenome</name>
    <dbReference type="NCBI Taxonomy" id="449393"/>
    <lineage>
        <taxon>unclassified sequences</taxon>
        <taxon>metagenomes</taxon>
        <taxon>ecological metagenomes</taxon>
    </lineage>
</organism>
<feature type="domain" description="CP-type G" evidence="12">
    <location>
        <begin position="88"/>
        <end position="248"/>
    </location>
</feature>
<evidence type="ECO:0000256" key="5">
    <source>
        <dbReference type="ARBA" id="ARBA00022741"/>
    </source>
</evidence>
<evidence type="ECO:0000256" key="7">
    <source>
        <dbReference type="ARBA" id="ARBA00022833"/>
    </source>
</evidence>
<dbReference type="Pfam" id="PF03193">
    <property type="entry name" value="RsgA_GTPase"/>
    <property type="match status" value="1"/>
</dbReference>
<dbReference type="HAMAP" id="MF_01820">
    <property type="entry name" value="GTPase_RsgA"/>
    <property type="match status" value="1"/>
</dbReference>
<evidence type="ECO:0000256" key="1">
    <source>
        <dbReference type="ARBA" id="ARBA00022490"/>
    </source>
</evidence>
<protein>
    <submittedName>
        <fullName evidence="13">Unannotated protein</fullName>
    </submittedName>
</protein>
<evidence type="ECO:0000256" key="6">
    <source>
        <dbReference type="ARBA" id="ARBA00022801"/>
    </source>
</evidence>
<dbReference type="PROSITE" id="PS51721">
    <property type="entry name" value="G_CP"/>
    <property type="match status" value="1"/>
</dbReference>
<evidence type="ECO:0000256" key="4">
    <source>
        <dbReference type="ARBA" id="ARBA00022730"/>
    </source>
</evidence>
<dbReference type="GO" id="GO:0005525">
    <property type="term" value="F:GTP binding"/>
    <property type="evidence" value="ECO:0007669"/>
    <property type="project" value="UniProtKB-KW"/>
</dbReference>
<evidence type="ECO:0000259" key="11">
    <source>
        <dbReference type="PROSITE" id="PS50936"/>
    </source>
</evidence>
<dbReference type="SUPFAM" id="SSF52540">
    <property type="entry name" value="P-loop containing nucleoside triphosphate hydrolases"/>
    <property type="match status" value="1"/>
</dbReference>
<keyword evidence="4" id="KW-0699">rRNA-binding</keyword>
<evidence type="ECO:0000256" key="2">
    <source>
        <dbReference type="ARBA" id="ARBA00022517"/>
    </source>
</evidence>
<feature type="domain" description="EngC GTPase" evidence="11">
    <location>
        <begin position="97"/>
        <end position="246"/>
    </location>
</feature>
<dbReference type="GO" id="GO:0019843">
    <property type="term" value="F:rRNA binding"/>
    <property type="evidence" value="ECO:0007669"/>
    <property type="project" value="UniProtKB-KW"/>
</dbReference>
<reference evidence="13" key="1">
    <citation type="submission" date="2020-05" db="EMBL/GenBank/DDBJ databases">
        <authorList>
            <person name="Chiriac C."/>
            <person name="Salcher M."/>
            <person name="Ghai R."/>
            <person name="Kavagutti S V."/>
        </authorList>
    </citation>
    <scope>NUCLEOTIDE SEQUENCE</scope>
</reference>
<accession>A0A6J6I6G1</accession>
<dbReference type="GO" id="GO:0046872">
    <property type="term" value="F:metal ion binding"/>
    <property type="evidence" value="ECO:0007669"/>
    <property type="project" value="UniProtKB-KW"/>
</dbReference>
<dbReference type="PANTHER" id="PTHR32120">
    <property type="entry name" value="SMALL RIBOSOMAL SUBUNIT BIOGENESIS GTPASE RSGA"/>
    <property type="match status" value="1"/>
</dbReference>
<evidence type="ECO:0000256" key="8">
    <source>
        <dbReference type="ARBA" id="ARBA00022884"/>
    </source>
</evidence>
<evidence type="ECO:0000256" key="9">
    <source>
        <dbReference type="ARBA" id="ARBA00023134"/>
    </source>
</evidence>
<feature type="region of interest" description="Disordered" evidence="10">
    <location>
        <begin position="316"/>
        <end position="343"/>
    </location>
</feature>
<keyword evidence="2" id="KW-0690">Ribosome biogenesis</keyword>
<gene>
    <name evidence="13" type="ORF">UFOPK1835_01781</name>
</gene>
<dbReference type="InterPro" id="IPR027417">
    <property type="entry name" value="P-loop_NTPase"/>
</dbReference>
<dbReference type="InterPro" id="IPR010914">
    <property type="entry name" value="RsgA_GTPase_dom"/>
</dbReference>
<keyword evidence="7" id="KW-0862">Zinc</keyword>
<dbReference type="Gene3D" id="1.10.40.50">
    <property type="entry name" value="Probable gtpase engc, domain 3"/>
    <property type="match status" value="1"/>
</dbReference>
<dbReference type="PROSITE" id="PS50936">
    <property type="entry name" value="ENGC_GTPASE"/>
    <property type="match status" value="1"/>
</dbReference>
<sequence length="343" mass="36573">MFETLVPLGWDERWASTLESAEPGALPGRVLQHHGAGLVVALPEGTETIMLTKRLDPEPTVGDWVAVVDDEAIAVLDRRSLLRRRSAHGDKEQQLAANVDTVLLVCGLDRPVKDGRIQRGTTIARDAGARPVVILTKAAIGDADSDPEQAAADVRIAHPGVDVIVTSVNEGQGLDELRALIGTDTVTLLGESGAGKSSIVNALLGSEIVPIGAVRKGDSKGRHTTTGRELHLLPSGGVLIDTPGIRAVGLVAEDDAVAETFSDVDEVAEMCRFADCQHDGQPGCAIAQALESGELLTGRVEGWRRLREESEAIAQRATLAEQRRTDRDFGKEAKEAKRSGRHR</sequence>
<dbReference type="Gene3D" id="3.40.50.300">
    <property type="entry name" value="P-loop containing nucleotide triphosphate hydrolases"/>
    <property type="match status" value="1"/>
</dbReference>
<dbReference type="AlphaFoldDB" id="A0A6J6I6G1"/>